<dbReference type="InterPro" id="IPR036390">
    <property type="entry name" value="WH_DNA-bd_sf"/>
</dbReference>
<dbReference type="RefSeq" id="WP_117003217.1">
    <property type="nucleotide sequence ID" value="NZ_BMJS01000022.1"/>
</dbReference>
<evidence type="ECO:0000259" key="5">
    <source>
        <dbReference type="PROSITE" id="PS50995"/>
    </source>
</evidence>
<comment type="caution">
    <text evidence="6">The sequence shown here is derived from an EMBL/GenBank/DDBJ whole genome shotgun (WGS) entry which is preliminary data.</text>
</comment>
<dbReference type="AlphaFoldDB" id="A0A8J2Z586"/>
<dbReference type="InterPro" id="IPR000835">
    <property type="entry name" value="HTH_MarR-typ"/>
</dbReference>
<name>A0A8J2Z586_9GAMM</name>
<keyword evidence="4" id="KW-0175">Coiled coil</keyword>
<dbReference type="Pfam" id="PF01047">
    <property type="entry name" value="MarR"/>
    <property type="match status" value="1"/>
</dbReference>
<dbReference type="Gene3D" id="1.10.10.10">
    <property type="entry name" value="Winged helix-like DNA-binding domain superfamily/Winged helix DNA-binding domain"/>
    <property type="match status" value="1"/>
</dbReference>
<dbReference type="Proteomes" id="UP000636949">
    <property type="component" value="Unassembled WGS sequence"/>
</dbReference>
<sequence>MSDATTQLLEFAICDTGLLIRKIYNFHAKELGLNVLDRRVLVHARFRPKLTQIELAGHLEIEAQNLIRVLDRLSDQGLVERIAHESDRRAKCVIVTKRGLAVLEELDKAVKQHYAQILVGVDLDEKNALIATLDKLKINLANTLEDMQSQDAQTQA</sequence>
<proteinExistence type="predicted"/>
<evidence type="ECO:0000256" key="2">
    <source>
        <dbReference type="ARBA" id="ARBA00023125"/>
    </source>
</evidence>
<dbReference type="GO" id="GO:0003700">
    <property type="term" value="F:DNA-binding transcription factor activity"/>
    <property type="evidence" value="ECO:0007669"/>
    <property type="project" value="InterPro"/>
</dbReference>
<keyword evidence="1" id="KW-0805">Transcription regulation</keyword>
<evidence type="ECO:0000313" key="6">
    <source>
        <dbReference type="EMBL" id="GGG01329.1"/>
    </source>
</evidence>
<keyword evidence="2" id="KW-0238">DNA-binding</keyword>
<dbReference type="InterPro" id="IPR036388">
    <property type="entry name" value="WH-like_DNA-bd_sf"/>
</dbReference>
<dbReference type="PANTHER" id="PTHR42756">
    <property type="entry name" value="TRANSCRIPTIONAL REGULATOR, MARR"/>
    <property type="match status" value="1"/>
</dbReference>
<evidence type="ECO:0000256" key="4">
    <source>
        <dbReference type="SAM" id="Coils"/>
    </source>
</evidence>
<accession>A0A8J2Z586</accession>
<dbReference type="PROSITE" id="PS50995">
    <property type="entry name" value="HTH_MARR_2"/>
    <property type="match status" value="1"/>
</dbReference>
<feature type="domain" description="HTH marR-type" evidence="5">
    <location>
        <begin position="1"/>
        <end position="138"/>
    </location>
</feature>
<dbReference type="OrthoDB" id="32523at2"/>
<protein>
    <submittedName>
        <fullName evidence="6">MarR family transcriptional regulator</fullName>
    </submittedName>
</protein>
<reference evidence="6" key="1">
    <citation type="journal article" date="2014" name="Int. J. Syst. Evol. Microbiol.">
        <title>Complete genome sequence of Corynebacterium casei LMG S-19264T (=DSM 44701T), isolated from a smear-ripened cheese.</title>
        <authorList>
            <consortium name="US DOE Joint Genome Institute (JGI-PGF)"/>
            <person name="Walter F."/>
            <person name="Albersmeier A."/>
            <person name="Kalinowski J."/>
            <person name="Ruckert C."/>
        </authorList>
    </citation>
    <scope>NUCLEOTIDE SEQUENCE</scope>
    <source>
        <strain evidence="6">CGMCC 1.15758</strain>
    </source>
</reference>
<keyword evidence="7" id="KW-1185">Reference proteome</keyword>
<reference evidence="6" key="2">
    <citation type="submission" date="2020-09" db="EMBL/GenBank/DDBJ databases">
        <authorList>
            <person name="Sun Q."/>
            <person name="Zhou Y."/>
        </authorList>
    </citation>
    <scope>NUCLEOTIDE SEQUENCE</scope>
    <source>
        <strain evidence="6">CGMCC 1.15758</strain>
    </source>
</reference>
<keyword evidence="3" id="KW-0804">Transcription</keyword>
<dbReference type="SUPFAM" id="SSF46785">
    <property type="entry name" value="Winged helix' DNA-binding domain"/>
    <property type="match status" value="1"/>
</dbReference>
<dbReference type="PRINTS" id="PR00598">
    <property type="entry name" value="HTHMARR"/>
</dbReference>
<evidence type="ECO:0000256" key="1">
    <source>
        <dbReference type="ARBA" id="ARBA00023015"/>
    </source>
</evidence>
<dbReference type="SMART" id="SM00347">
    <property type="entry name" value="HTH_MARR"/>
    <property type="match status" value="1"/>
</dbReference>
<dbReference type="GO" id="GO:0003677">
    <property type="term" value="F:DNA binding"/>
    <property type="evidence" value="ECO:0007669"/>
    <property type="project" value="UniProtKB-KW"/>
</dbReference>
<evidence type="ECO:0000256" key="3">
    <source>
        <dbReference type="ARBA" id="ARBA00023163"/>
    </source>
</evidence>
<evidence type="ECO:0000313" key="7">
    <source>
        <dbReference type="Proteomes" id="UP000636949"/>
    </source>
</evidence>
<feature type="coiled-coil region" evidence="4">
    <location>
        <begin position="126"/>
        <end position="153"/>
    </location>
</feature>
<dbReference type="PANTHER" id="PTHR42756:SF1">
    <property type="entry name" value="TRANSCRIPTIONAL REPRESSOR OF EMRAB OPERON"/>
    <property type="match status" value="1"/>
</dbReference>
<dbReference type="EMBL" id="BMJS01000022">
    <property type="protein sequence ID" value="GGG01329.1"/>
    <property type="molecule type" value="Genomic_DNA"/>
</dbReference>
<gene>
    <name evidence="6" type="primary">slyA</name>
    <name evidence="6" type="ORF">GCM10010995_18480</name>
</gene>
<organism evidence="6 7">
    <name type="scientific">Cysteiniphilum litorale</name>
    <dbReference type="NCBI Taxonomy" id="2056700"/>
    <lineage>
        <taxon>Bacteria</taxon>
        <taxon>Pseudomonadati</taxon>
        <taxon>Pseudomonadota</taxon>
        <taxon>Gammaproteobacteria</taxon>
        <taxon>Thiotrichales</taxon>
        <taxon>Fastidiosibacteraceae</taxon>
        <taxon>Cysteiniphilum</taxon>
    </lineage>
</organism>